<dbReference type="Proteomes" id="UP001153069">
    <property type="component" value="Unassembled WGS sequence"/>
</dbReference>
<accession>A0A9N8DS14</accession>
<sequence>MLLASDNVTSFVPFAQQHRPLPQQSSSATCLYLRQVKVGLLDVPDPQEGKQDENQPLVVMPLPSDHLPNELRDLNVYGMELTRPVHKLIMEDAVERASSGMNNNNGDDDKPIYGHVAWKPQKDSWEGAIGCVSEIILQADGGNVDALLMGGGVDQGSMLETAAQQNEDGNVPKTVVTSGGFRFVVRKVIQEVPFPVAMVEELPDEDPSDGSSIVAAETEEDDEEEDDDDEYSDMDPPEMMKELFRLLQTYVDKNVQDAANQQMSPLEEAILEGAAAATDPITLEKVRSEQVAATLIAFRGSILDIAPTPTEGYFCIAFMAAEIMDLKNSIRRKLLTMVDGTERLRVVLRQVKEATGMAQARRMAKEITDANDESSRDLKVGTPELPPWSRQITKGMKLEYYWNEEWEWCAAEVIDDPVMVVDELLVTVRFDDGEVHKLPFHPDEKARWRPA</sequence>
<keyword evidence="3" id="KW-1185">Reference proteome</keyword>
<protein>
    <submittedName>
        <fullName evidence="2">Uncharacterized protein</fullName>
    </submittedName>
</protein>
<dbReference type="AlphaFoldDB" id="A0A9N8DS14"/>
<gene>
    <name evidence="2" type="ORF">SEMRO_328_G118570.1</name>
</gene>
<proteinExistence type="predicted"/>
<name>A0A9N8DS14_9STRA</name>
<evidence type="ECO:0000256" key="1">
    <source>
        <dbReference type="SAM" id="MobiDB-lite"/>
    </source>
</evidence>
<feature type="compositionally biased region" description="Acidic residues" evidence="1">
    <location>
        <begin position="217"/>
        <end position="236"/>
    </location>
</feature>
<evidence type="ECO:0000313" key="2">
    <source>
        <dbReference type="EMBL" id="CAB9507993.1"/>
    </source>
</evidence>
<reference evidence="2" key="1">
    <citation type="submission" date="2020-06" db="EMBL/GenBank/DDBJ databases">
        <authorList>
            <consortium name="Plant Systems Biology data submission"/>
        </authorList>
    </citation>
    <scope>NUCLEOTIDE SEQUENCE</scope>
    <source>
        <strain evidence="2">D6</strain>
    </source>
</reference>
<organism evidence="2 3">
    <name type="scientific">Seminavis robusta</name>
    <dbReference type="NCBI Taxonomy" id="568900"/>
    <lineage>
        <taxon>Eukaryota</taxon>
        <taxon>Sar</taxon>
        <taxon>Stramenopiles</taxon>
        <taxon>Ochrophyta</taxon>
        <taxon>Bacillariophyta</taxon>
        <taxon>Bacillariophyceae</taxon>
        <taxon>Bacillariophycidae</taxon>
        <taxon>Naviculales</taxon>
        <taxon>Naviculaceae</taxon>
        <taxon>Seminavis</taxon>
    </lineage>
</organism>
<feature type="region of interest" description="Disordered" evidence="1">
    <location>
        <begin position="199"/>
        <end position="236"/>
    </location>
</feature>
<dbReference type="OrthoDB" id="45239at2759"/>
<comment type="caution">
    <text evidence="2">The sequence shown here is derived from an EMBL/GenBank/DDBJ whole genome shotgun (WGS) entry which is preliminary data.</text>
</comment>
<evidence type="ECO:0000313" key="3">
    <source>
        <dbReference type="Proteomes" id="UP001153069"/>
    </source>
</evidence>
<dbReference type="EMBL" id="CAICTM010000327">
    <property type="protein sequence ID" value="CAB9507993.1"/>
    <property type="molecule type" value="Genomic_DNA"/>
</dbReference>